<sequence>MADNAIIYDNRVLTKVVLGVAPKRNFFKDTFFSNEIQSSTDTIQLDIDAVGNGIAPFVSPMSEGSVMFKQGYNTNILKTAYLAPYVNITPQDFMYRTAGQNPFNAGNAEMEVITRHLVNLKRAVENTEELMCAQAVINGQITYEYKVGDSVKPQSITYNRKAEHTIALTGTNQWGNTGSDVLKNIREWRSLILKNGHNAQADVLVLGSKAAALFFKDENVKELYSSSKYGITKMEVSSDMPGLFSYGYIPGIGTVYEYERYYDKAGQSVNMIADNAFIYGASKAGNFMAYGAIQNFDANAGNGLLPTKMYASYINKDSKNKKVMVESSPLPCLANPNCVVAGKITE</sequence>
<protein>
    <submittedName>
        <fullName evidence="1">Major capsid protein</fullName>
    </submittedName>
</protein>
<name>A0A9D2GUP6_9BACT</name>
<dbReference type="Gene3D" id="3.30.1930.10">
    <property type="entry name" value="capsid protein of prophage domain"/>
    <property type="match status" value="1"/>
</dbReference>
<reference evidence="1" key="2">
    <citation type="submission" date="2021-04" db="EMBL/GenBank/DDBJ databases">
        <authorList>
            <person name="Gilroy R."/>
        </authorList>
    </citation>
    <scope>NUCLEOTIDE SEQUENCE</scope>
    <source>
        <strain evidence="1">ChiW4-1371</strain>
    </source>
</reference>
<dbReference type="EMBL" id="DXAQ01000059">
    <property type="protein sequence ID" value="HIZ89050.1"/>
    <property type="molecule type" value="Genomic_DNA"/>
</dbReference>
<reference evidence="1" key="1">
    <citation type="journal article" date="2021" name="PeerJ">
        <title>Extensive microbial diversity within the chicken gut microbiome revealed by metagenomics and culture.</title>
        <authorList>
            <person name="Gilroy R."/>
            <person name="Ravi A."/>
            <person name="Getino M."/>
            <person name="Pursley I."/>
            <person name="Horton D.L."/>
            <person name="Alikhan N.F."/>
            <person name="Baker D."/>
            <person name="Gharbi K."/>
            <person name="Hall N."/>
            <person name="Watson M."/>
            <person name="Adriaenssens E.M."/>
            <person name="Foster-Nyarko E."/>
            <person name="Jarju S."/>
            <person name="Secka A."/>
            <person name="Antonio M."/>
            <person name="Oren A."/>
            <person name="Chaudhuri R.R."/>
            <person name="La Ragione R."/>
            <person name="Hildebrand F."/>
            <person name="Pallen M.J."/>
        </authorList>
    </citation>
    <scope>NUCLEOTIDE SEQUENCE</scope>
    <source>
        <strain evidence="1">ChiW4-1371</strain>
    </source>
</reference>
<gene>
    <name evidence="1" type="ORF">H9804_03825</name>
</gene>
<evidence type="ECO:0000313" key="2">
    <source>
        <dbReference type="Proteomes" id="UP000824176"/>
    </source>
</evidence>
<dbReference type="Proteomes" id="UP000824176">
    <property type="component" value="Unassembled WGS sequence"/>
</dbReference>
<organism evidence="1 2">
    <name type="scientific">Candidatus Mucispirillum faecigallinarum</name>
    <dbReference type="NCBI Taxonomy" id="2838699"/>
    <lineage>
        <taxon>Bacteria</taxon>
        <taxon>Pseudomonadati</taxon>
        <taxon>Deferribacterota</taxon>
        <taxon>Deferribacteres</taxon>
        <taxon>Deferribacterales</taxon>
        <taxon>Mucispirillaceae</taxon>
        <taxon>Mucispirillum</taxon>
    </lineage>
</organism>
<dbReference type="InterPro" id="IPR005564">
    <property type="entry name" value="Major_capsid_GpE"/>
</dbReference>
<dbReference type="Gene3D" id="3.15.30.10">
    <property type="entry name" value="putative capsid protein of prophage domain like"/>
    <property type="match status" value="1"/>
</dbReference>
<comment type="caution">
    <text evidence="1">The sequence shown here is derived from an EMBL/GenBank/DDBJ whole genome shotgun (WGS) entry which is preliminary data.</text>
</comment>
<dbReference type="AlphaFoldDB" id="A0A9D2GUP6"/>
<accession>A0A9D2GUP6</accession>
<proteinExistence type="predicted"/>
<dbReference type="Pfam" id="PF03864">
    <property type="entry name" value="Phage_cap_E"/>
    <property type="match status" value="1"/>
</dbReference>
<evidence type="ECO:0000313" key="1">
    <source>
        <dbReference type="EMBL" id="HIZ89050.1"/>
    </source>
</evidence>